<feature type="region of interest" description="Disordered" evidence="1">
    <location>
        <begin position="81"/>
        <end position="148"/>
    </location>
</feature>
<reference evidence="2" key="1">
    <citation type="submission" date="2021-02" db="EMBL/GenBank/DDBJ databases">
        <authorList>
            <person name="Nowell W R."/>
        </authorList>
    </citation>
    <scope>NUCLEOTIDE SEQUENCE</scope>
</reference>
<organism evidence="2 3">
    <name type="scientific">Rotaria socialis</name>
    <dbReference type="NCBI Taxonomy" id="392032"/>
    <lineage>
        <taxon>Eukaryota</taxon>
        <taxon>Metazoa</taxon>
        <taxon>Spiralia</taxon>
        <taxon>Gnathifera</taxon>
        <taxon>Rotifera</taxon>
        <taxon>Eurotatoria</taxon>
        <taxon>Bdelloidea</taxon>
        <taxon>Philodinida</taxon>
        <taxon>Philodinidae</taxon>
        <taxon>Rotaria</taxon>
    </lineage>
</organism>
<feature type="compositionally biased region" description="Low complexity" evidence="1">
    <location>
        <begin position="122"/>
        <end position="133"/>
    </location>
</feature>
<accession>A0A821GXS5</accession>
<evidence type="ECO:0000256" key="1">
    <source>
        <dbReference type="SAM" id="MobiDB-lite"/>
    </source>
</evidence>
<comment type="caution">
    <text evidence="2">The sequence shown here is derived from an EMBL/GenBank/DDBJ whole genome shotgun (WGS) entry which is preliminary data.</text>
</comment>
<keyword evidence="3" id="KW-1185">Reference proteome</keyword>
<dbReference type="AlphaFoldDB" id="A0A821GXS5"/>
<evidence type="ECO:0000313" key="3">
    <source>
        <dbReference type="Proteomes" id="UP000663873"/>
    </source>
</evidence>
<protein>
    <submittedName>
        <fullName evidence="2">Uncharacterized protein</fullName>
    </submittedName>
</protein>
<evidence type="ECO:0000313" key="2">
    <source>
        <dbReference type="EMBL" id="CAF4674528.1"/>
    </source>
</evidence>
<feature type="non-terminal residue" evidence="2">
    <location>
        <position position="1"/>
    </location>
</feature>
<name>A0A821GXS5_9BILA</name>
<dbReference type="Proteomes" id="UP000663873">
    <property type="component" value="Unassembled WGS sequence"/>
</dbReference>
<feature type="compositionally biased region" description="Low complexity" evidence="1">
    <location>
        <begin position="88"/>
        <end position="97"/>
    </location>
</feature>
<dbReference type="EMBL" id="CAJOBP010032095">
    <property type="protein sequence ID" value="CAF4674528.1"/>
    <property type="molecule type" value="Genomic_DNA"/>
</dbReference>
<gene>
    <name evidence="2" type="ORF">UJA718_LOCUS34925</name>
</gene>
<proteinExistence type="predicted"/>
<sequence>LSNIVYHDDVRLERLMNISGYLREIGTPTEPDIESMKKNIGIYMTHLVYFSSYISTISTLAKFFNSSLKLVDSKQRLFNSSNGFDEPLSSSSSSSLSNGMTPIQCELPVQQQTETENKVHYSPKLSSSSNKSKQQTDVAKQARSIIPTHNGTQTGLEVRCEETQTDRMPGPGFILAEHQDYLRRYSMDELAKLTPTHLVVDGLDQITAQLICGALDDLK</sequence>